<evidence type="ECO:0000256" key="1">
    <source>
        <dbReference type="SAM" id="MobiDB-lite"/>
    </source>
</evidence>
<keyword evidence="4" id="KW-1185">Reference proteome</keyword>
<proteinExistence type="predicted"/>
<feature type="chain" id="PRO_5034561612" evidence="2">
    <location>
        <begin position="21"/>
        <end position="158"/>
    </location>
</feature>
<dbReference type="Gene3D" id="3.60.20.10">
    <property type="entry name" value="Glutamine Phosphoribosylpyrophosphate, subunit 1, domain 1"/>
    <property type="match status" value="1"/>
</dbReference>
<feature type="region of interest" description="Disordered" evidence="1">
    <location>
        <begin position="132"/>
        <end position="158"/>
    </location>
</feature>
<evidence type="ECO:0000256" key="2">
    <source>
        <dbReference type="SAM" id="SignalP"/>
    </source>
</evidence>
<accession>A0A8B9ELK0</accession>
<organism evidence="3 4">
    <name type="scientific">Anser cygnoides</name>
    <name type="common">Swan goose</name>
    <dbReference type="NCBI Taxonomy" id="8845"/>
    <lineage>
        <taxon>Eukaryota</taxon>
        <taxon>Metazoa</taxon>
        <taxon>Chordata</taxon>
        <taxon>Craniata</taxon>
        <taxon>Vertebrata</taxon>
        <taxon>Euteleostomi</taxon>
        <taxon>Archelosauria</taxon>
        <taxon>Archosauria</taxon>
        <taxon>Dinosauria</taxon>
        <taxon>Saurischia</taxon>
        <taxon>Theropoda</taxon>
        <taxon>Coelurosauria</taxon>
        <taxon>Aves</taxon>
        <taxon>Neognathae</taxon>
        <taxon>Galloanserae</taxon>
        <taxon>Anseriformes</taxon>
        <taxon>Anatidae</taxon>
        <taxon>Anserinae</taxon>
        <taxon>Anser</taxon>
    </lineage>
</organism>
<dbReference type="Proteomes" id="UP000694521">
    <property type="component" value="Unplaced"/>
</dbReference>
<dbReference type="Ensembl" id="ENSACDT00005027158.1">
    <property type="protein sequence ID" value="ENSACDP00005022709.1"/>
    <property type="gene ID" value="ENSACDG00005016459.1"/>
</dbReference>
<protein>
    <submittedName>
        <fullName evidence="3">Uncharacterized protein</fullName>
    </submittedName>
</protein>
<dbReference type="AlphaFoldDB" id="A0A8B9ELK0"/>
<dbReference type="InterPro" id="IPR029055">
    <property type="entry name" value="Ntn_hydrolases_N"/>
</dbReference>
<sequence>MCYFLSIHFVYVLLGNKISCNVLCSVYSEKCSNIQTVLQYSSVDTSCLRARQVLDFHTLGICNHYPWHVRSLPFDSSKEAHRKFLEKNLTDEATEIDDLNIKLIIKALPKVAQSGEKNTELVVVRQDQPLKILSPEETEEENEKQTNKNKTNKKTHRI</sequence>
<evidence type="ECO:0000313" key="4">
    <source>
        <dbReference type="Proteomes" id="UP000694521"/>
    </source>
</evidence>
<feature type="signal peptide" evidence="2">
    <location>
        <begin position="1"/>
        <end position="20"/>
    </location>
</feature>
<name>A0A8B9ELK0_ANSCY</name>
<evidence type="ECO:0000313" key="3">
    <source>
        <dbReference type="Ensembl" id="ENSACDP00005022709.1"/>
    </source>
</evidence>
<reference evidence="3" key="1">
    <citation type="submission" date="2025-08" db="UniProtKB">
        <authorList>
            <consortium name="Ensembl"/>
        </authorList>
    </citation>
    <scope>IDENTIFICATION</scope>
</reference>
<reference evidence="3" key="2">
    <citation type="submission" date="2025-09" db="UniProtKB">
        <authorList>
            <consortium name="Ensembl"/>
        </authorList>
    </citation>
    <scope>IDENTIFICATION</scope>
</reference>
<keyword evidence="2" id="KW-0732">Signal</keyword>